<proteinExistence type="inferred from homology"/>
<dbReference type="RefSeq" id="WP_150689845.1">
    <property type="nucleotide sequence ID" value="NZ_CABPSJ010000001.1"/>
</dbReference>
<reference evidence="4 5" key="1">
    <citation type="submission" date="2019-08" db="EMBL/GenBank/DDBJ databases">
        <authorList>
            <person name="Peeters C."/>
        </authorList>
    </citation>
    <scope>NUCLEOTIDE SEQUENCE [LARGE SCALE GENOMIC DNA]</scope>
    <source>
        <strain evidence="4 5">LMG 31110</strain>
    </source>
</reference>
<gene>
    <name evidence="4" type="ORF">PCO31110_01215</name>
</gene>
<keyword evidence="2" id="KW-0472">Membrane</keyword>
<dbReference type="Pfam" id="PF02719">
    <property type="entry name" value="Polysacc_synt_2"/>
    <property type="match status" value="1"/>
</dbReference>
<dbReference type="AlphaFoldDB" id="A0A5E4T4B9"/>
<accession>A0A5E4T4B9</accession>
<dbReference type="OrthoDB" id="9803111at2"/>
<feature type="transmembrane region" description="Helical" evidence="2">
    <location>
        <begin position="20"/>
        <end position="39"/>
    </location>
</feature>
<dbReference type="Proteomes" id="UP000337189">
    <property type="component" value="Unassembled WGS sequence"/>
</dbReference>
<evidence type="ECO:0000313" key="5">
    <source>
        <dbReference type="Proteomes" id="UP000337189"/>
    </source>
</evidence>
<dbReference type="CDD" id="cd05237">
    <property type="entry name" value="UDP_invert_4-6DH_SDR_e"/>
    <property type="match status" value="1"/>
</dbReference>
<keyword evidence="2" id="KW-1133">Transmembrane helix</keyword>
<dbReference type="Gene3D" id="3.40.50.720">
    <property type="entry name" value="NAD(P)-binding Rossmann-like Domain"/>
    <property type="match status" value="2"/>
</dbReference>
<feature type="transmembrane region" description="Helical" evidence="2">
    <location>
        <begin position="119"/>
        <end position="140"/>
    </location>
</feature>
<dbReference type="InterPro" id="IPR029063">
    <property type="entry name" value="SAM-dependent_MTases_sf"/>
</dbReference>
<organism evidence="4 5">
    <name type="scientific">Pandoraea communis</name>
    <dbReference type="NCBI Taxonomy" id="2508297"/>
    <lineage>
        <taxon>Bacteria</taxon>
        <taxon>Pseudomonadati</taxon>
        <taxon>Pseudomonadota</taxon>
        <taxon>Betaproteobacteria</taxon>
        <taxon>Burkholderiales</taxon>
        <taxon>Burkholderiaceae</taxon>
        <taxon>Pandoraea</taxon>
    </lineage>
</organism>
<evidence type="ECO:0000259" key="3">
    <source>
        <dbReference type="Pfam" id="PF02719"/>
    </source>
</evidence>
<dbReference type="InterPro" id="IPR036291">
    <property type="entry name" value="NAD(P)-bd_dom_sf"/>
</dbReference>
<comment type="similarity">
    <text evidence="1">Belongs to the polysaccharide synthase family.</text>
</comment>
<dbReference type="PANTHER" id="PTHR43318:SF1">
    <property type="entry name" value="POLYSACCHARIDE BIOSYNTHESIS PROTEIN EPSC-RELATED"/>
    <property type="match status" value="1"/>
</dbReference>
<feature type="domain" description="Polysaccharide biosynthesis protein CapD-like" evidence="3">
    <location>
        <begin position="290"/>
        <end position="583"/>
    </location>
</feature>
<sequence>MRKIFSSHLTSMPRPYKQVLMLVTDIVLMTFAGWAAYSIRLGDFFVPNSRQVLLLAAAPLLALPFFVVFGLYRSIIRYVGEYALWAAARAMTLAALCWTGLAFLTSMTGYEGMPRSVPLMYWMIGFILLGGSRFLARWVLWKPVKERFRGRQVMIYGAGAAGRQLAASLRQGKELLPAGFLDDDPRLHGTDVAGVRVYSPKRLRSLIDQFGIHDVIVTLPSVSAARRREVVALLERHRVHVRILPALVDIASGRHLVNMVREVNIGDLLGRDPVAADPSLLGRSITDKRVLVSGAGGSIGSELCRQIALQNPSRMVLVESSEHALYQIERHIRGLVDIPVQACLGSVTDEALMRRLIEDNRIQTVYHAAAHKHVPLVEANVIEGTRNNVLGTRALAQSALAAGVETFVLISTDKAVRPTNVMGATKRWAELVVQDAARTAAERGTGQRFCAVRFGNVLGSSGSVIPLFKEQIQNGGPVTVTHEDVTRYFMSIHEAVELVIQAGSMAQGGEVFLLNMGEPVKIIDLARNMIRLAGHTVCDADCPDGDIEIEVTGLRPGEKLYEELLIASSNAEGTSHPKIMKANEPCIVGERLVNLMNRLEYGLDRRDSGATRDLLMSIALATGAELDSVSAPPVLHRIDGRKAGGTNP</sequence>
<dbReference type="InterPro" id="IPR051203">
    <property type="entry name" value="Polysaccharide_Synthase-Rel"/>
</dbReference>
<keyword evidence="2" id="KW-0812">Transmembrane</keyword>
<evidence type="ECO:0000256" key="1">
    <source>
        <dbReference type="ARBA" id="ARBA00007430"/>
    </source>
</evidence>
<evidence type="ECO:0000313" key="4">
    <source>
        <dbReference type="EMBL" id="VVD82655.1"/>
    </source>
</evidence>
<dbReference type="SUPFAM" id="SSF53335">
    <property type="entry name" value="S-adenosyl-L-methionine-dependent methyltransferases"/>
    <property type="match status" value="1"/>
</dbReference>
<dbReference type="EMBL" id="CABPSJ010000001">
    <property type="protein sequence ID" value="VVD82655.1"/>
    <property type="molecule type" value="Genomic_DNA"/>
</dbReference>
<evidence type="ECO:0000256" key="2">
    <source>
        <dbReference type="SAM" id="Phobius"/>
    </source>
</evidence>
<protein>
    <submittedName>
        <fullName evidence="4">Polysaccharide biosynthesis protein CapD</fullName>
    </submittedName>
</protein>
<name>A0A5E4T4B9_9BURK</name>
<feature type="transmembrane region" description="Helical" evidence="2">
    <location>
        <begin position="84"/>
        <end position="107"/>
    </location>
</feature>
<dbReference type="PANTHER" id="PTHR43318">
    <property type="entry name" value="UDP-N-ACETYLGLUCOSAMINE 4,6-DEHYDRATASE"/>
    <property type="match status" value="1"/>
</dbReference>
<dbReference type="Pfam" id="PF13727">
    <property type="entry name" value="CoA_binding_3"/>
    <property type="match status" value="1"/>
</dbReference>
<dbReference type="SUPFAM" id="SSF51735">
    <property type="entry name" value="NAD(P)-binding Rossmann-fold domains"/>
    <property type="match status" value="1"/>
</dbReference>
<feature type="transmembrane region" description="Helical" evidence="2">
    <location>
        <begin position="51"/>
        <end position="72"/>
    </location>
</feature>
<dbReference type="InterPro" id="IPR003869">
    <property type="entry name" value="Polysac_CapD-like"/>
</dbReference>